<keyword evidence="4" id="KW-1185">Reference proteome</keyword>
<feature type="signal peptide" evidence="1">
    <location>
        <begin position="1"/>
        <end position="26"/>
    </location>
</feature>
<organism evidence="3 4">
    <name type="scientific">Fodinibius salinus</name>
    <dbReference type="NCBI Taxonomy" id="860790"/>
    <lineage>
        <taxon>Bacteria</taxon>
        <taxon>Pseudomonadati</taxon>
        <taxon>Balneolota</taxon>
        <taxon>Balneolia</taxon>
        <taxon>Balneolales</taxon>
        <taxon>Balneolaceae</taxon>
        <taxon>Fodinibius</taxon>
    </lineage>
</organism>
<keyword evidence="1" id="KW-0732">Signal</keyword>
<evidence type="ECO:0000313" key="4">
    <source>
        <dbReference type="Proteomes" id="UP000324595"/>
    </source>
</evidence>
<dbReference type="PANTHER" id="PTHR12147:SF26">
    <property type="entry name" value="PEPTIDASE M28 DOMAIN-CONTAINING PROTEIN"/>
    <property type="match status" value="1"/>
</dbReference>
<proteinExistence type="predicted"/>
<dbReference type="SUPFAM" id="SSF53187">
    <property type="entry name" value="Zn-dependent exopeptidases"/>
    <property type="match status" value="1"/>
</dbReference>
<comment type="caution">
    <text evidence="3">The sequence shown here is derived from an EMBL/GenBank/DDBJ whole genome shotgun (WGS) entry which is preliminary data.</text>
</comment>
<dbReference type="Gene3D" id="3.50.30.30">
    <property type="match status" value="1"/>
</dbReference>
<dbReference type="Proteomes" id="UP000324595">
    <property type="component" value="Unassembled WGS sequence"/>
</dbReference>
<dbReference type="InterPro" id="IPR045175">
    <property type="entry name" value="M28_fam"/>
</dbReference>
<dbReference type="OrthoDB" id="1521787at2"/>
<gene>
    <name evidence="3" type="ORF">LX73_1409</name>
</gene>
<name>A0A5D3YNH8_9BACT</name>
<dbReference type="RefSeq" id="WP_148898757.1">
    <property type="nucleotide sequence ID" value="NZ_VNHY01000002.1"/>
</dbReference>
<evidence type="ECO:0000259" key="2">
    <source>
        <dbReference type="Pfam" id="PF04389"/>
    </source>
</evidence>
<dbReference type="Gene3D" id="3.40.630.10">
    <property type="entry name" value="Zn peptidases"/>
    <property type="match status" value="2"/>
</dbReference>
<dbReference type="AlphaFoldDB" id="A0A5D3YNH8"/>
<dbReference type="Pfam" id="PF04389">
    <property type="entry name" value="Peptidase_M28"/>
    <property type="match status" value="1"/>
</dbReference>
<dbReference type="InterPro" id="IPR007484">
    <property type="entry name" value="Peptidase_M28"/>
</dbReference>
<evidence type="ECO:0000313" key="3">
    <source>
        <dbReference type="EMBL" id="TYP93699.1"/>
    </source>
</evidence>
<evidence type="ECO:0000256" key="1">
    <source>
        <dbReference type="SAM" id="SignalP"/>
    </source>
</evidence>
<dbReference type="PANTHER" id="PTHR12147">
    <property type="entry name" value="METALLOPEPTIDASE M28 FAMILY MEMBER"/>
    <property type="match status" value="1"/>
</dbReference>
<dbReference type="EMBL" id="VNHY01000002">
    <property type="protein sequence ID" value="TYP93699.1"/>
    <property type="molecule type" value="Genomic_DNA"/>
</dbReference>
<feature type="chain" id="PRO_5022786563" evidence="1">
    <location>
        <begin position="27"/>
        <end position="568"/>
    </location>
</feature>
<reference evidence="3 4" key="1">
    <citation type="submission" date="2019-07" db="EMBL/GenBank/DDBJ databases">
        <title>Genomic Encyclopedia of Archaeal and Bacterial Type Strains, Phase II (KMG-II): from individual species to whole genera.</title>
        <authorList>
            <person name="Goeker M."/>
        </authorList>
    </citation>
    <scope>NUCLEOTIDE SEQUENCE [LARGE SCALE GENOMIC DNA]</scope>
    <source>
        <strain evidence="3 4">DSM 21935</strain>
    </source>
</reference>
<protein>
    <submittedName>
        <fullName evidence="3">Peptidase family M28</fullName>
    </submittedName>
</protein>
<accession>A0A5D3YNH8</accession>
<dbReference type="PROSITE" id="PS51257">
    <property type="entry name" value="PROKAR_LIPOPROTEIN"/>
    <property type="match status" value="1"/>
</dbReference>
<dbReference type="GO" id="GO:0008235">
    <property type="term" value="F:metalloexopeptidase activity"/>
    <property type="evidence" value="ECO:0007669"/>
    <property type="project" value="InterPro"/>
</dbReference>
<sequence length="568" mass="63146">MKRYILAVIIGAAVTVIISCSGTEQAQKQQTKPIINTDSLLSYQDNISTRYMRRHLSAFSADSMKGRDTGTPAEDKAARYLAHQYRKLGLQPVGDNNSYFQHFDLNATKTDSIVYKLFATSDEQKLVDYSTASKNSSAHFIRQFGGTDSLQGKIVFAGFGVDDSKNDIQNLQGVTLKDKWVMVFGNIPHIVEGDTLIDPTIDARARFQSIMDRGAEGILLIPEKSSDFSKVARQQQSNFGKLSDLKLAYRDDGSGSSGGFSKGYNIIKPALAAQLLDIESKSALEDYRQQLIDNIASFQPDQLNYKLSHVPYTAKEKVTSKNVLAFYEGADPKLKDEVVVMTSHYDHLGIGQPDSTGDRIYNGADDDGSGTIGILNVARAFANAGDNGVKPKRSILFLHVSGEEKGLLGSRYYSDHPVFPMEKTVADINTDMIGRIDKKHKKQGTEEYSYIIGGDIISSQLDSLINAGNKKSGQITLSDRYNDLQDPNQFYRRSDHWHFGRKGVPFVFFFSGVHEDYHRPSDEVHKIRFDKMSKIVRTMYGSAVMIANTENPPAVDNQAFIEKTKGDN</sequence>
<dbReference type="GO" id="GO:0006508">
    <property type="term" value="P:proteolysis"/>
    <property type="evidence" value="ECO:0007669"/>
    <property type="project" value="InterPro"/>
</dbReference>
<feature type="domain" description="Peptidase M28" evidence="2">
    <location>
        <begin position="322"/>
        <end position="539"/>
    </location>
</feature>